<organism evidence="8 9">
    <name type="scientific">Mycena sanguinolenta</name>
    <dbReference type="NCBI Taxonomy" id="230812"/>
    <lineage>
        <taxon>Eukaryota</taxon>
        <taxon>Fungi</taxon>
        <taxon>Dikarya</taxon>
        <taxon>Basidiomycota</taxon>
        <taxon>Agaricomycotina</taxon>
        <taxon>Agaricomycetes</taxon>
        <taxon>Agaricomycetidae</taxon>
        <taxon>Agaricales</taxon>
        <taxon>Marasmiineae</taxon>
        <taxon>Mycenaceae</taxon>
        <taxon>Mycena</taxon>
    </lineage>
</organism>
<feature type="chain" id="PRO_5034457373" description="Carboxypeptidase" evidence="7">
    <location>
        <begin position="24"/>
        <end position="489"/>
    </location>
</feature>
<dbReference type="GO" id="GO:0000324">
    <property type="term" value="C:fungal-type vacuole"/>
    <property type="evidence" value="ECO:0007669"/>
    <property type="project" value="TreeGrafter"/>
</dbReference>
<proteinExistence type="inferred from homology"/>
<evidence type="ECO:0000256" key="5">
    <source>
        <dbReference type="ARBA" id="ARBA00022801"/>
    </source>
</evidence>
<evidence type="ECO:0000256" key="7">
    <source>
        <dbReference type="RuleBase" id="RU361156"/>
    </source>
</evidence>
<dbReference type="Pfam" id="PF00450">
    <property type="entry name" value="Peptidase_S10"/>
    <property type="match status" value="1"/>
</dbReference>
<evidence type="ECO:0000256" key="3">
    <source>
        <dbReference type="ARBA" id="ARBA00022670"/>
    </source>
</evidence>
<dbReference type="AlphaFoldDB" id="A0A8H6XD24"/>
<evidence type="ECO:0000256" key="6">
    <source>
        <dbReference type="ARBA" id="ARBA00023180"/>
    </source>
</evidence>
<evidence type="ECO:0000313" key="8">
    <source>
        <dbReference type="EMBL" id="KAF7338843.1"/>
    </source>
</evidence>
<reference evidence="8" key="1">
    <citation type="submission" date="2020-05" db="EMBL/GenBank/DDBJ databases">
        <title>Mycena genomes resolve the evolution of fungal bioluminescence.</title>
        <authorList>
            <person name="Tsai I.J."/>
        </authorList>
    </citation>
    <scope>NUCLEOTIDE SEQUENCE</scope>
    <source>
        <strain evidence="8">160909Yilan</strain>
    </source>
</reference>
<keyword evidence="2 7" id="KW-0121">Carboxypeptidase</keyword>
<dbReference type="OrthoDB" id="443318at2759"/>
<dbReference type="EC" id="3.4.16.-" evidence="7"/>
<dbReference type="EMBL" id="JACAZH010000032">
    <property type="protein sequence ID" value="KAF7338843.1"/>
    <property type="molecule type" value="Genomic_DNA"/>
</dbReference>
<dbReference type="PROSITE" id="PS00131">
    <property type="entry name" value="CARBOXYPEPT_SER_SER"/>
    <property type="match status" value="1"/>
</dbReference>
<protein>
    <recommendedName>
        <fullName evidence="7">Carboxypeptidase</fullName>
        <ecNumber evidence="7">3.4.16.-</ecNumber>
    </recommendedName>
</protein>
<keyword evidence="9" id="KW-1185">Reference proteome</keyword>
<comment type="caution">
    <text evidence="8">The sequence shown here is derived from an EMBL/GenBank/DDBJ whole genome shotgun (WGS) entry which is preliminary data.</text>
</comment>
<gene>
    <name evidence="8" type="ORF">MSAN_02207200</name>
</gene>
<evidence type="ECO:0000256" key="1">
    <source>
        <dbReference type="ARBA" id="ARBA00009431"/>
    </source>
</evidence>
<dbReference type="GO" id="GO:0006508">
    <property type="term" value="P:proteolysis"/>
    <property type="evidence" value="ECO:0007669"/>
    <property type="project" value="UniProtKB-KW"/>
</dbReference>
<dbReference type="PANTHER" id="PTHR11802:SF113">
    <property type="entry name" value="SERINE CARBOXYPEPTIDASE CTSA-4.1"/>
    <property type="match status" value="1"/>
</dbReference>
<name>A0A8H6XD24_9AGAR</name>
<dbReference type="Gene3D" id="3.40.50.1820">
    <property type="entry name" value="alpha/beta hydrolase"/>
    <property type="match status" value="1"/>
</dbReference>
<dbReference type="Gene3D" id="1.10.287.410">
    <property type="match status" value="1"/>
</dbReference>
<keyword evidence="6" id="KW-0325">Glycoprotein</keyword>
<evidence type="ECO:0000313" key="9">
    <source>
        <dbReference type="Proteomes" id="UP000623467"/>
    </source>
</evidence>
<keyword evidence="4 7" id="KW-0732">Signal</keyword>
<keyword evidence="5 7" id="KW-0378">Hydrolase</keyword>
<dbReference type="Proteomes" id="UP000623467">
    <property type="component" value="Unassembled WGS sequence"/>
</dbReference>
<dbReference type="PANTHER" id="PTHR11802">
    <property type="entry name" value="SERINE PROTEASE FAMILY S10 SERINE CARBOXYPEPTIDASE"/>
    <property type="match status" value="1"/>
</dbReference>
<evidence type="ECO:0000256" key="4">
    <source>
        <dbReference type="ARBA" id="ARBA00022729"/>
    </source>
</evidence>
<evidence type="ECO:0000256" key="2">
    <source>
        <dbReference type="ARBA" id="ARBA00022645"/>
    </source>
</evidence>
<dbReference type="SUPFAM" id="SSF53474">
    <property type="entry name" value="alpha/beta-Hydrolases"/>
    <property type="match status" value="1"/>
</dbReference>
<dbReference type="PRINTS" id="PR00724">
    <property type="entry name" value="CRBOXYPTASEC"/>
</dbReference>
<accession>A0A8H6XD24</accession>
<sequence>MLFRTAAIACALFAGFKPVVVEASQTVLNLAPSINAATTFAPVGTLDVLSESSFTALAHPEFPAYSVRIKKSNFCDKSVGAYTGYIDIEARHIFFYFFESRNDSDTDDVVFWTNGGPGCSSGVGLFMELGPCRVVNADNGTVHHKESWNSNANVFFVDQPIGVGFSYADYGEFVSTTEEAAKDIAAFVAIFFAHFSKFQGRGFHLSGESYGGRYLPVFAAEIYDQNPRLIKAGIPPINLTSVMIGNGMTDTPTLIPTWYEMQCSAASLPPVQDIKTCVAMKAIVPRCKKWMKESCQDQFDLINCNAALSFCSESIMTPYRNTGFNIYDLSKKCESGDLCYVEIEEIVKYLNRKDVQALLGVEISKYQSCSDNVGRDFSLTLDMMKGATEYVSALLDRDVRVLIYVGTYDWVCNWLGNEAWTLALEWSGQAEFTSQPLTEWKIDGKRAGQTRHAKGFTFATVDAAGHMVPYDKPKESLEMVRRWIAGQPL</sequence>
<dbReference type="InterPro" id="IPR001563">
    <property type="entry name" value="Peptidase_S10"/>
</dbReference>
<dbReference type="GO" id="GO:0004185">
    <property type="term" value="F:serine-type carboxypeptidase activity"/>
    <property type="evidence" value="ECO:0007669"/>
    <property type="project" value="UniProtKB-UniRule"/>
</dbReference>
<dbReference type="InterPro" id="IPR018202">
    <property type="entry name" value="Ser_caboxypep_ser_AS"/>
</dbReference>
<feature type="signal peptide" evidence="7">
    <location>
        <begin position="1"/>
        <end position="23"/>
    </location>
</feature>
<comment type="similarity">
    <text evidence="1 7">Belongs to the peptidase S10 family.</text>
</comment>
<keyword evidence="3 7" id="KW-0645">Protease</keyword>
<dbReference type="InterPro" id="IPR029058">
    <property type="entry name" value="AB_hydrolase_fold"/>
</dbReference>